<evidence type="ECO:0000313" key="4">
    <source>
        <dbReference type="EMBL" id="RHH80595.1"/>
    </source>
</evidence>
<dbReference type="AlphaFoldDB" id="A0A3E4ZYS4"/>
<dbReference type="Proteomes" id="UP000283732">
    <property type="component" value="Unassembled WGS sequence"/>
</dbReference>
<evidence type="ECO:0000313" key="5">
    <source>
        <dbReference type="Proteomes" id="UP000283732"/>
    </source>
</evidence>
<reference evidence="7 8" key="2">
    <citation type="journal article" date="2019" name="Nat. Med.">
        <title>A library of human gut bacterial isolates paired with longitudinal multiomics data enables mechanistic microbiome research.</title>
        <authorList>
            <person name="Poyet M."/>
            <person name="Groussin M."/>
            <person name="Gibbons S.M."/>
            <person name="Avila-Pacheco J."/>
            <person name="Jiang X."/>
            <person name="Kearney S.M."/>
            <person name="Perrotta A.R."/>
            <person name="Berdy B."/>
            <person name="Zhao S."/>
            <person name="Lieberman T.D."/>
            <person name="Swanson P.K."/>
            <person name="Smith M."/>
            <person name="Roesemann S."/>
            <person name="Alexander J.E."/>
            <person name="Rich S.A."/>
            <person name="Livny J."/>
            <person name="Vlamakis H."/>
            <person name="Clish C."/>
            <person name="Bullock K."/>
            <person name="Deik A."/>
            <person name="Scott J."/>
            <person name="Pierce K.A."/>
            <person name="Xavier R.J."/>
            <person name="Alm E.J."/>
        </authorList>
    </citation>
    <scope>NUCLEOTIDE SEQUENCE [LARGE SCALE GENOMIC DNA]</scope>
    <source>
        <strain evidence="2 8">BIOML-A16</strain>
        <strain evidence="1 7">BIOML-A25</strain>
    </source>
</reference>
<dbReference type="Pfam" id="PF14307">
    <property type="entry name" value="Glyco_tran_WbsX"/>
    <property type="match status" value="1"/>
</dbReference>
<dbReference type="Proteomes" id="UP000285173">
    <property type="component" value="Unassembled WGS sequence"/>
</dbReference>
<comment type="caution">
    <text evidence="4">The sequence shown here is derived from an EMBL/GenBank/DDBJ whole genome shotgun (WGS) entry which is preliminary data.</text>
</comment>
<dbReference type="RefSeq" id="WP_122115195.1">
    <property type="nucleotide sequence ID" value="NZ_JADMOA010000018.1"/>
</dbReference>
<dbReference type="InterPro" id="IPR032719">
    <property type="entry name" value="WbsX"/>
</dbReference>
<dbReference type="Proteomes" id="UP000437446">
    <property type="component" value="Unassembled WGS sequence"/>
</dbReference>
<dbReference type="EMBL" id="QSEF01000019">
    <property type="protein sequence ID" value="RGZ46020.1"/>
    <property type="molecule type" value="Genomic_DNA"/>
</dbReference>
<dbReference type="Gene3D" id="3.20.20.80">
    <property type="entry name" value="Glycosidases"/>
    <property type="match status" value="1"/>
</dbReference>
<dbReference type="Proteomes" id="UP000448908">
    <property type="component" value="Unassembled WGS sequence"/>
</dbReference>
<organism evidence="4 5">
    <name type="scientific">Parabacteroides merdae</name>
    <dbReference type="NCBI Taxonomy" id="46503"/>
    <lineage>
        <taxon>Bacteria</taxon>
        <taxon>Pseudomonadati</taxon>
        <taxon>Bacteroidota</taxon>
        <taxon>Bacteroidia</taxon>
        <taxon>Bacteroidales</taxon>
        <taxon>Tannerellaceae</taxon>
        <taxon>Parabacteroides</taxon>
    </lineage>
</organism>
<dbReference type="CDD" id="cd11579">
    <property type="entry name" value="Glyco_tran_WbsX"/>
    <property type="match status" value="1"/>
</dbReference>
<accession>A0A3E4ZYS4</accession>
<name>A0A3E4ZYS4_9BACT</name>
<dbReference type="PANTHER" id="PTHR41244:SF1">
    <property type="entry name" value="GLYCOSYLTRANSFERASE"/>
    <property type="match status" value="1"/>
</dbReference>
<protein>
    <submittedName>
        <fullName evidence="4">Lipopolysaccharide biosynthesis protein</fullName>
    </submittedName>
</protein>
<dbReference type="EMBL" id="WNCR01000001">
    <property type="protein sequence ID" value="MTU27668.1"/>
    <property type="molecule type" value="Genomic_DNA"/>
</dbReference>
<proteinExistence type="predicted"/>
<reference evidence="5 6" key="1">
    <citation type="submission" date="2018-08" db="EMBL/GenBank/DDBJ databases">
        <title>A genome reference for cultivated species of the human gut microbiota.</title>
        <authorList>
            <person name="Zou Y."/>
            <person name="Xue W."/>
            <person name="Luo G."/>
        </authorList>
    </citation>
    <scope>NUCLEOTIDE SEQUENCE [LARGE SCALE GENOMIC DNA]</scope>
    <source>
        <strain evidence="4 5">AM16-50</strain>
        <strain evidence="3 6">AM50-15</strain>
    </source>
</reference>
<evidence type="ECO:0000313" key="8">
    <source>
        <dbReference type="Proteomes" id="UP000448908"/>
    </source>
</evidence>
<evidence type="ECO:0000313" key="6">
    <source>
        <dbReference type="Proteomes" id="UP000285173"/>
    </source>
</evidence>
<evidence type="ECO:0000313" key="1">
    <source>
        <dbReference type="EMBL" id="MTU27668.1"/>
    </source>
</evidence>
<gene>
    <name evidence="4" type="ORF">DW191_05830</name>
    <name evidence="3" type="ORF">DW986_13250</name>
    <name evidence="1" type="ORF">GMD66_00240</name>
    <name evidence="2" type="ORF">GMD92_10900</name>
</gene>
<dbReference type="EMBL" id="WNDA01000015">
    <property type="protein sequence ID" value="MTU69574.1"/>
    <property type="molecule type" value="Genomic_DNA"/>
</dbReference>
<sequence length="364" mass="42787">MERYNNARVIAFYLPQYHPIPENDEWWGKGFTDWTNVGNAKPLFKGHYQPKVPADLGYYDLRLPESRIAQAKLAREYGIEGFCYWHYWFGNGRQLLERPFNEVLKSGEPDFPFCLGWANHSWHKKTFNKSGKDKLLIKQVYTGNDDYIKHFESVLPAFKDHRYILVDGKPLFLIYDPFDLPDISKFILLWNNLAKDNDLEGIYFVALTDNVSNIPILREFGFDAINILRLFHFVKNDFSLIDRINMKIKRKVFHIGRIIDYSLASKSFSGVEDSLDYCYPTIIPNWDHSPRSGRNGHILVNSNPKIFSSHVRTVFNTIKKKDKEHRIVFLKSWNEWGEGNYVEPDLKYGRGFLEVLKQEIDSLE</sequence>
<evidence type="ECO:0000313" key="2">
    <source>
        <dbReference type="EMBL" id="MTU69574.1"/>
    </source>
</evidence>
<dbReference type="EMBL" id="QRKC01000001">
    <property type="protein sequence ID" value="RHH80595.1"/>
    <property type="molecule type" value="Genomic_DNA"/>
</dbReference>
<evidence type="ECO:0000313" key="7">
    <source>
        <dbReference type="Proteomes" id="UP000437446"/>
    </source>
</evidence>
<evidence type="ECO:0000313" key="3">
    <source>
        <dbReference type="EMBL" id="RGZ46020.1"/>
    </source>
</evidence>
<dbReference type="PANTHER" id="PTHR41244">
    <property type="entry name" value="RHAMNAN SYNTHESIS F"/>
    <property type="match status" value="1"/>
</dbReference>